<keyword evidence="6" id="KW-0511">Multifunctional enzyme</keyword>
<feature type="domain" description="Ketosynthase family 3 (KS3)" evidence="11">
    <location>
        <begin position="29"/>
        <end position="454"/>
    </location>
</feature>
<dbReference type="Proteomes" id="UP000254866">
    <property type="component" value="Unassembled WGS sequence"/>
</dbReference>
<feature type="region of interest" description="C-terminal hotdog fold" evidence="8">
    <location>
        <begin position="1151"/>
        <end position="1307"/>
    </location>
</feature>
<dbReference type="InterPro" id="IPR029063">
    <property type="entry name" value="SAM-dependent_MTases_sf"/>
</dbReference>
<evidence type="ECO:0000256" key="9">
    <source>
        <dbReference type="SAM" id="Phobius"/>
    </source>
</evidence>
<dbReference type="SMART" id="SM00829">
    <property type="entry name" value="PKS_ER"/>
    <property type="match status" value="1"/>
</dbReference>
<dbReference type="InterPro" id="IPR014030">
    <property type="entry name" value="Ketoacyl_synth_N"/>
</dbReference>
<dbReference type="InterPro" id="IPR020841">
    <property type="entry name" value="PKS_Beta-ketoAc_synthase_dom"/>
</dbReference>
<dbReference type="Gene3D" id="3.40.50.150">
    <property type="entry name" value="Vaccinia Virus protein VP39"/>
    <property type="match status" value="1"/>
</dbReference>
<dbReference type="InterPro" id="IPR013154">
    <property type="entry name" value="ADH-like_N"/>
</dbReference>
<dbReference type="InterPro" id="IPR014031">
    <property type="entry name" value="Ketoacyl_synth_C"/>
</dbReference>
<dbReference type="Pfam" id="PF14765">
    <property type="entry name" value="PS-DH"/>
    <property type="match status" value="1"/>
</dbReference>
<dbReference type="InterPro" id="IPR049551">
    <property type="entry name" value="PKS_DH_C"/>
</dbReference>
<dbReference type="Pfam" id="PF08659">
    <property type="entry name" value="KR"/>
    <property type="match status" value="1"/>
</dbReference>
<dbReference type="Pfam" id="PF00698">
    <property type="entry name" value="Acyl_transf_1"/>
    <property type="match status" value="1"/>
</dbReference>
<dbReference type="InterPro" id="IPR036736">
    <property type="entry name" value="ACP-like_sf"/>
</dbReference>
<sequence>MANGVMTDTELTEGLQNSTAGYNLEEDILGPIAVVGLSLKFPQDAACATSFWEMLMEGRSSMTTIPKERFDIESFHIPGTKRQDALPLRGANFVKEDIGAFDAGFFNISPAEASAMDPMQRILLETAYRAFENAGIPLEKVTGSSTSVYTGCFSTDYLLQFMKDPESLPTYAATGVGASLLANRLSWFFDLKGPSVNLDSACSSSGMALDMACAGLRDRSCNMSLVGGCNLTYAPDYFNILTNLNMLSHDGRSFAFDSRANGYARGEGFGVVILKRLEDAIADGDTIRGVIRSTGCNQDGRTPGITQPSSVAQEALIRETYRKAGLSMTMTRFCEAHGTGTALGDPIEAMAVGCAFKDSRTSKDPLIVGALKSNIGHLEGASGIAGLIKTIMVLEKGIIPPNAGFENLNRKIDPLYLCLKFPTTAIPWPTNGLRRASINSFGFGGSNSHVVIDDAYNFLKIRNLPGKHRTVQIPPEARTLTNLSVSTDVEEQPDITPKPLAVNGISCPPKLYVFSADSETSVGQLVTCYADHFKSAAWKEPYPQDFLDDLAYTLGSRRTHLPWRSYCVARSTTELQGIDQNVSPPSRRRESPPRIGFLFTGQGSQWYAMGRELLIYPIFQNSIREADVFLRGLGCSFSVLDEFTQPSSKTNIDIPVFSQTLCTVLQVALVELLESFGITPSAVAGHSSGEIAAAYATGALSKESAWKVAYYRGLLATTLHERCSYTGAMLAVALSAKEVAPYFAQVHLRPGEWSPIVSCYNSPSSITVSGTEEQIDELISLLDGASVFNRKLRVPVAYHSPQMMEIAAEYLTLLETLTRADGSTRPIGMISSVTSDQVSAHILSQPKYWVENMVCPVQFSRAVENMCSRTPKSLTRKLDRSHRSAVAVDYLLEVGPHGTLKGPIRDILRATPRQDEVSYDSLLSRNVSALDTVLNAVGRLHCAGYSVDLLAVNEFSAGSSKAAGTALVDLPEYPFNHSQTYWYESRISRDFKHKKHGHVDLLGKQSLDWNPLAPRWRHFLRTKDMPWVEDHKINGVILYPASGMLVMAIEAARQINDDQGDIVGYQLDNVIFSAALDISTNQGELETQISLNPQKNVSGSNGHLFEFVICSYAGREWTENCRGMIHVYFNEGYHVEDDRVSKNGILRSATPKSVDENSFYRFLDDCGYGYGPSFQRILNLQHNDHGEAVAEVSLYGDSHPATGIEQAHVIHPTTLDAIMHLEFAALTKGCKKKIGTFIPTKVDSMWISAVGLGNPATKEPVTVFTRLTLESYRHSEASFVVLSPDGQRVLLKLDGVETTAVATAADISPSIRAADQVLCYLDTKIDIGMVSGKEIIDYLSREYPQPCAPIARRVKLQNIILHSLLDAKRFLGNTTSEILPPHIKSYIEWMDFHLKQSSIQYDSEYSREIERERSAEEHLYCEVGKQLPKVLSGEISSSQLLFESDLVKNYYSEKAQTEVYFKRLLKYVDLMAHKNPGMKVLEIGGGTGTFTEYILYTLQHHLDGDAGVLRCRNYDFTDIGSSFIQQAKERFAEYSDKVRFSVLDVETDVVSQGYEAESYDLIVAISVIHATQTLEKTLHNVRKLLKPGGTLLLQEPITPMNLMPGFVFGILPGWWLGTEENRKLSPLVDEDTWNALLLKTGFTGTEIVIRDCESESCREMSFMISKAASEKISCSDALPCQRLRIIVQKGSLFQQAVAERLQIHMKSEANYVCDIITLQTAATLADMSEHLCVFVPEVEGPFLMHMDEEDYGLLKAVLYNTSYILWLTRGGGRDPQNPAYAIIDGFARSFRVEVSNIKLVVLALQGGGPLTTRQVESIFEVMTETLRIPGNEHYEREYIERDSMLHINRVVEANDLKGDFIDRISQHKSIQTLAEAPPVLLNITVPGQLDTLHFIEDDDAKLPLGADEVEIEVKAIGLSFHDYTVTSGRSKSANIGTECAGVVRRANTGLDLHSGDRVWMQGTGTCRTLARSSANLVSRLPPDMSFEQACALPLGSVTASYALHQAARIQKGDSVLIHSTGMIQEAALQLAREVGIDLYVVTRYGAEKDIFADLYQIPKDRIISETRFSDEIKRLTKGRGVDIVLNSLPDAINECFECISPFGVFVDIVDHREQPTVMIRNHHGASNVTFITINSAVVKQERPHLMHAAIERVLALASAGQLKASNVETYPLSKAQEAFEQLKSMGDSAKVVLSVDTNDKVKMVKAQKDTYRFSASATYVIAGGLRGIGQSVTNWMARKGVKYLILLSRFGPTTEEARKCVSDLLDLGIHVETPQCDITNLLVLKQVLLKCQETMPPVRGCIHLANNGEDMLFENMPHSNWSAFMGAKARGAWNLHSLLPSGLDFFVMTSSIAGVIGGISHVAYSAANTYLDGLARYRLSLGERAVSICFGPLEDHGMLAHDRAQFHRFLMGGKYIPLPEHEALAMFDSACDPSLRLSRRECQPIIGSQTPGGILAKGFELPDSMRQPLWLHMYQVQSVVTETTLPSERNQDIAAELDSADTIEKIRDIVMEALVKRVAKTLLIDEARLDLNQPMHTYGVDSLTAVDLRNWFSKTLGVAVAVFEILGGVSFTEIGLIVARKYMDIPKKASKHM</sequence>
<dbReference type="SMART" id="SM00822">
    <property type="entry name" value="PKS_KR"/>
    <property type="match status" value="1"/>
</dbReference>
<dbReference type="PROSITE" id="PS00606">
    <property type="entry name" value="KS3_1"/>
    <property type="match status" value="1"/>
</dbReference>
<keyword evidence="3" id="KW-0808">Transferase</keyword>
<feature type="active site" description="Proton acceptor; for dehydratase activity" evidence="8">
    <location>
        <position position="1031"/>
    </location>
</feature>
<dbReference type="SMART" id="SM00827">
    <property type="entry name" value="PKS_AT"/>
    <property type="match status" value="1"/>
</dbReference>
<dbReference type="InterPro" id="IPR006162">
    <property type="entry name" value="Ppantetheine_attach_site"/>
</dbReference>
<reference evidence="13 14" key="1">
    <citation type="journal article" date="2018" name="IMA Fungus">
        <title>IMA Genome-F 9: Draft genome sequence of Annulohypoxylon stygium, Aspergillus mulundensis, Berkeleyomyces basicola (syn. Thielaviopsis basicola), Ceratocystis smalleyi, two Cercospora beticola strains, Coleophoma cylindrospora, Fusarium fracticaudum, Phialophora cf. hyalina, and Morchella septimelata.</title>
        <authorList>
            <person name="Wingfield B.D."/>
            <person name="Bills G.F."/>
            <person name="Dong Y."/>
            <person name="Huang W."/>
            <person name="Nel W.J."/>
            <person name="Swalarsk-Parry B.S."/>
            <person name="Vaghefi N."/>
            <person name="Wilken P.M."/>
            <person name="An Z."/>
            <person name="de Beer Z.W."/>
            <person name="De Vos L."/>
            <person name="Chen L."/>
            <person name="Duong T.A."/>
            <person name="Gao Y."/>
            <person name="Hammerbacher A."/>
            <person name="Kikkert J.R."/>
            <person name="Li Y."/>
            <person name="Li H."/>
            <person name="Li K."/>
            <person name="Li Q."/>
            <person name="Liu X."/>
            <person name="Ma X."/>
            <person name="Naidoo K."/>
            <person name="Pethybridge S.J."/>
            <person name="Sun J."/>
            <person name="Steenkamp E.T."/>
            <person name="van der Nest M.A."/>
            <person name="van Wyk S."/>
            <person name="Wingfield M.J."/>
            <person name="Xiong C."/>
            <person name="Yue Q."/>
            <person name="Zhang X."/>
        </authorList>
    </citation>
    <scope>NUCLEOTIDE SEQUENCE [LARGE SCALE GENOMIC DNA]</scope>
    <source>
        <strain evidence="13 14">BP 5553</strain>
    </source>
</reference>
<dbReference type="InterPro" id="IPR001227">
    <property type="entry name" value="Ac_transferase_dom_sf"/>
</dbReference>
<dbReference type="CDD" id="cd05195">
    <property type="entry name" value="enoyl_red"/>
    <property type="match status" value="1"/>
</dbReference>
<dbReference type="InterPro" id="IPR016039">
    <property type="entry name" value="Thiolase-like"/>
</dbReference>
<dbReference type="SUPFAM" id="SSF53901">
    <property type="entry name" value="Thiolase-like"/>
    <property type="match status" value="1"/>
</dbReference>
<dbReference type="InterPro" id="IPR016036">
    <property type="entry name" value="Malonyl_transacylase_ACP-bd"/>
</dbReference>
<evidence type="ECO:0000256" key="5">
    <source>
        <dbReference type="ARBA" id="ARBA00023002"/>
    </source>
</evidence>
<dbReference type="InterPro" id="IPR057326">
    <property type="entry name" value="KR_dom"/>
</dbReference>
<feature type="domain" description="PKS/mFAS DH" evidence="12">
    <location>
        <begin position="999"/>
        <end position="1307"/>
    </location>
</feature>
<dbReference type="Pfam" id="PF21089">
    <property type="entry name" value="PKS_DH_N"/>
    <property type="match status" value="1"/>
</dbReference>
<dbReference type="Gene3D" id="3.40.50.720">
    <property type="entry name" value="NAD(P)-binding Rossmann-like Domain"/>
    <property type="match status" value="1"/>
</dbReference>
<dbReference type="SUPFAM" id="SSF53335">
    <property type="entry name" value="S-adenosyl-L-methionine-dependent methyltransferases"/>
    <property type="match status" value="1"/>
</dbReference>
<dbReference type="InterPro" id="IPR009081">
    <property type="entry name" value="PP-bd_ACP"/>
</dbReference>
<dbReference type="Gene3D" id="3.40.47.10">
    <property type="match status" value="1"/>
</dbReference>
<feature type="transmembrane region" description="Helical" evidence="9">
    <location>
        <begin position="2556"/>
        <end position="2579"/>
    </location>
</feature>
<keyword evidence="4" id="KW-0521">NADP</keyword>
<dbReference type="GO" id="GO:0031177">
    <property type="term" value="F:phosphopantetheine binding"/>
    <property type="evidence" value="ECO:0007669"/>
    <property type="project" value="InterPro"/>
</dbReference>
<feature type="active site" description="Proton donor; for dehydratase activity" evidence="8">
    <location>
        <position position="1216"/>
    </location>
</feature>
<keyword evidence="1" id="KW-0596">Phosphopantetheine</keyword>
<dbReference type="EMBL" id="NPIC01000006">
    <property type="protein sequence ID" value="RDL35202.1"/>
    <property type="molecule type" value="Genomic_DNA"/>
</dbReference>
<evidence type="ECO:0000313" key="14">
    <source>
        <dbReference type="Proteomes" id="UP000254866"/>
    </source>
</evidence>
<proteinExistence type="predicted"/>
<evidence type="ECO:0000256" key="2">
    <source>
        <dbReference type="ARBA" id="ARBA00022553"/>
    </source>
</evidence>
<dbReference type="InterPro" id="IPR049552">
    <property type="entry name" value="PKS_DH_N"/>
</dbReference>
<dbReference type="Gene3D" id="3.90.180.10">
    <property type="entry name" value="Medium-chain alcohol dehydrogenases, catalytic domain"/>
    <property type="match status" value="1"/>
</dbReference>
<evidence type="ECO:0000259" key="11">
    <source>
        <dbReference type="PROSITE" id="PS52004"/>
    </source>
</evidence>
<dbReference type="SUPFAM" id="SSF50129">
    <property type="entry name" value="GroES-like"/>
    <property type="match status" value="1"/>
</dbReference>
<dbReference type="OrthoDB" id="329835at2759"/>
<dbReference type="RefSeq" id="XP_031868025.1">
    <property type="nucleotide sequence ID" value="XM_032015756.1"/>
</dbReference>
<dbReference type="Pfam" id="PF08242">
    <property type="entry name" value="Methyltransf_12"/>
    <property type="match status" value="1"/>
</dbReference>
<keyword evidence="5" id="KW-0560">Oxidoreductase</keyword>
<dbReference type="SUPFAM" id="SSF51735">
    <property type="entry name" value="NAD(P)-binding Rossmann-fold domains"/>
    <property type="match status" value="2"/>
</dbReference>
<dbReference type="GeneID" id="43599982"/>
<dbReference type="InterPro" id="IPR020806">
    <property type="entry name" value="PKS_PP-bd"/>
</dbReference>
<dbReference type="CDD" id="cd00833">
    <property type="entry name" value="PKS"/>
    <property type="match status" value="1"/>
</dbReference>
<dbReference type="Gene3D" id="1.10.1200.10">
    <property type="entry name" value="ACP-like"/>
    <property type="match status" value="1"/>
</dbReference>
<dbReference type="SUPFAM" id="SSF52151">
    <property type="entry name" value="FabD/lysophospholipase-like"/>
    <property type="match status" value="1"/>
</dbReference>
<dbReference type="Pfam" id="PF02801">
    <property type="entry name" value="Ketoacyl-synt_C"/>
    <property type="match status" value="1"/>
</dbReference>
<dbReference type="SUPFAM" id="SSF47336">
    <property type="entry name" value="ACP-like"/>
    <property type="match status" value="1"/>
</dbReference>
<dbReference type="InterPro" id="IPR013968">
    <property type="entry name" value="PKS_KR"/>
</dbReference>
<dbReference type="Pfam" id="PF16197">
    <property type="entry name" value="KAsynt_C_assoc"/>
    <property type="match status" value="1"/>
</dbReference>
<dbReference type="SMART" id="SM00826">
    <property type="entry name" value="PKS_DH"/>
    <property type="match status" value="1"/>
</dbReference>
<dbReference type="PROSITE" id="PS52004">
    <property type="entry name" value="KS3_2"/>
    <property type="match status" value="1"/>
</dbReference>
<dbReference type="InterPro" id="IPR032821">
    <property type="entry name" value="PKS_assoc"/>
</dbReference>
<dbReference type="SMART" id="SM00825">
    <property type="entry name" value="PKS_KS"/>
    <property type="match status" value="1"/>
</dbReference>
<keyword evidence="14" id="KW-1185">Reference proteome</keyword>
<dbReference type="InterPro" id="IPR056501">
    <property type="entry name" value="NAD-bd_HRPKS_sdrA"/>
</dbReference>
<evidence type="ECO:0000256" key="6">
    <source>
        <dbReference type="ARBA" id="ARBA00023268"/>
    </source>
</evidence>
<dbReference type="PROSITE" id="PS52019">
    <property type="entry name" value="PKS_MFAS_DH"/>
    <property type="match status" value="1"/>
</dbReference>
<dbReference type="STRING" id="2656787.A0A370TIL9"/>
<dbReference type="InterPro" id="IPR014043">
    <property type="entry name" value="Acyl_transferase_dom"/>
</dbReference>
<dbReference type="GO" id="GO:0016491">
    <property type="term" value="F:oxidoreductase activity"/>
    <property type="evidence" value="ECO:0007669"/>
    <property type="project" value="UniProtKB-KW"/>
</dbReference>
<dbReference type="PROSITE" id="PS00012">
    <property type="entry name" value="PHOSPHOPANTETHEINE"/>
    <property type="match status" value="1"/>
</dbReference>
<dbReference type="PANTHER" id="PTHR43775:SF29">
    <property type="entry name" value="ASPERFURANONE POLYKETIDE SYNTHASE AFOG-RELATED"/>
    <property type="match status" value="1"/>
</dbReference>
<dbReference type="Gene3D" id="3.40.366.10">
    <property type="entry name" value="Malonyl-Coenzyme A Acyl Carrier Protein, domain 2"/>
    <property type="match status" value="1"/>
</dbReference>
<dbReference type="PROSITE" id="PS50075">
    <property type="entry name" value="CARRIER"/>
    <property type="match status" value="1"/>
</dbReference>
<protein>
    <submittedName>
        <fullName evidence="13">Uncharacterized protein</fullName>
    </submittedName>
</protein>
<keyword evidence="9" id="KW-0812">Transmembrane</keyword>
<organism evidence="13 14">
    <name type="scientific">Venustampulla echinocandica</name>
    <dbReference type="NCBI Taxonomy" id="2656787"/>
    <lineage>
        <taxon>Eukaryota</taxon>
        <taxon>Fungi</taxon>
        <taxon>Dikarya</taxon>
        <taxon>Ascomycota</taxon>
        <taxon>Pezizomycotina</taxon>
        <taxon>Leotiomycetes</taxon>
        <taxon>Helotiales</taxon>
        <taxon>Pleuroascaceae</taxon>
        <taxon>Venustampulla</taxon>
    </lineage>
</organism>
<dbReference type="InterPro" id="IPR049900">
    <property type="entry name" value="PKS_mFAS_DH"/>
</dbReference>
<evidence type="ECO:0000313" key="13">
    <source>
        <dbReference type="EMBL" id="RDL35202.1"/>
    </source>
</evidence>
<dbReference type="Pfam" id="PF08240">
    <property type="entry name" value="ADH_N"/>
    <property type="match status" value="1"/>
</dbReference>
<dbReference type="CDD" id="cd02440">
    <property type="entry name" value="AdoMet_MTases"/>
    <property type="match status" value="1"/>
</dbReference>
<dbReference type="InterPro" id="IPR020807">
    <property type="entry name" value="PKS_DH"/>
</dbReference>
<name>A0A370TIL9_9HELO</name>
<keyword evidence="7" id="KW-0012">Acyltransferase</keyword>
<evidence type="ECO:0000259" key="10">
    <source>
        <dbReference type="PROSITE" id="PS50075"/>
    </source>
</evidence>
<dbReference type="Gene3D" id="3.10.129.110">
    <property type="entry name" value="Polyketide synthase dehydratase"/>
    <property type="match status" value="1"/>
</dbReference>
<accession>A0A370TIL9</accession>
<dbReference type="PANTHER" id="PTHR43775">
    <property type="entry name" value="FATTY ACID SYNTHASE"/>
    <property type="match status" value="1"/>
</dbReference>
<feature type="domain" description="Carrier" evidence="10">
    <location>
        <begin position="2505"/>
        <end position="2582"/>
    </location>
</feature>
<dbReference type="InterPro" id="IPR036291">
    <property type="entry name" value="NAD(P)-bd_dom_sf"/>
</dbReference>
<evidence type="ECO:0000256" key="1">
    <source>
        <dbReference type="ARBA" id="ARBA00022450"/>
    </source>
</evidence>
<evidence type="ECO:0000256" key="7">
    <source>
        <dbReference type="ARBA" id="ARBA00023315"/>
    </source>
</evidence>
<dbReference type="CDD" id="cd05274">
    <property type="entry name" value="KR_FAS_SDR_x"/>
    <property type="match status" value="1"/>
</dbReference>
<evidence type="ECO:0000256" key="4">
    <source>
        <dbReference type="ARBA" id="ARBA00022857"/>
    </source>
</evidence>
<dbReference type="GO" id="GO:0004315">
    <property type="term" value="F:3-oxoacyl-[acyl-carrier-protein] synthase activity"/>
    <property type="evidence" value="ECO:0007669"/>
    <property type="project" value="InterPro"/>
</dbReference>
<dbReference type="Pfam" id="PF23297">
    <property type="entry name" value="ACP_SdgA_C"/>
    <property type="match status" value="1"/>
</dbReference>
<dbReference type="InterPro" id="IPR020843">
    <property type="entry name" value="ER"/>
</dbReference>
<keyword evidence="9" id="KW-1133">Transmembrane helix</keyword>
<dbReference type="Gene3D" id="3.30.70.3290">
    <property type="match status" value="1"/>
</dbReference>
<dbReference type="Pfam" id="PF23114">
    <property type="entry name" value="NAD-bd_HRPKS_sdrA"/>
    <property type="match status" value="1"/>
</dbReference>
<dbReference type="InterPro" id="IPR050091">
    <property type="entry name" value="PKS_NRPS_Biosynth_Enz"/>
</dbReference>
<keyword evidence="2" id="KW-0597">Phosphoprotein</keyword>
<comment type="caution">
    <text evidence="13">The sequence shown here is derived from an EMBL/GenBank/DDBJ whole genome shotgun (WGS) entry which is preliminary data.</text>
</comment>
<dbReference type="GO" id="GO:0006633">
    <property type="term" value="P:fatty acid biosynthetic process"/>
    <property type="evidence" value="ECO:0007669"/>
    <property type="project" value="InterPro"/>
</dbReference>
<dbReference type="Pfam" id="PF00109">
    <property type="entry name" value="ketoacyl-synt"/>
    <property type="match status" value="1"/>
</dbReference>
<dbReference type="SMART" id="SM00823">
    <property type="entry name" value="PKS_PP"/>
    <property type="match status" value="1"/>
</dbReference>
<feature type="region of interest" description="N-terminal hotdog fold" evidence="8">
    <location>
        <begin position="999"/>
        <end position="1132"/>
    </location>
</feature>
<dbReference type="SUPFAM" id="SSF55048">
    <property type="entry name" value="Probable ACP-binding domain of malonyl-CoA ACP transacylase"/>
    <property type="match status" value="1"/>
</dbReference>
<evidence type="ECO:0000259" key="12">
    <source>
        <dbReference type="PROSITE" id="PS52019"/>
    </source>
</evidence>
<keyword evidence="9" id="KW-0472">Membrane</keyword>
<dbReference type="InterPro" id="IPR011032">
    <property type="entry name" value="GroES-like_sf"/>
</dbReference>
<dbReference type="InterPro" id="IPR018201">
    <property type="entry name" value="Ketoacyl_synth_AS"/>
</dbReference>
<evidence type="ECO:0000256" key="3">
    <source>
        <dbReference type="ARBA" id="ARBA00022679"/>
    </source>
</evidence>
<dbReference type="InterPro" id="IPR042104">
    <property type="entry name" value="PKS_dehydratase_sf"/>
</dbReference>
<dbReference type="Pfam" id="PF13602">
    <property type="entry name" value="ADH_zinc_N_2"/>
    <property type="match status" value="1"/>
</dbReference>
<dbReference type="InterPro" id="IPR013217">
    <property type="entry name" value="Methyltransf_12"/>
</dbReference>
<dbReference type="GO" id="GO:0004312">
    <property type="term" value="F:fatty acid synthase activity"/>
    <property type="evidence" value="ECO:0007669"/>
    <property type="project" value="TreeGrafter"/>
</dbReference>
<dbReference type="InterPro" id="IPR016035">
    <property type="entry name" value="Acyl_Trfase/lysoPLipase"/>
</dbReference>
<evidence type="ECO:0000256" key="8">
    <source>
        <dbReference type="PROSITE-ProRule" id="PRU01363"/>
    </source>
</evidence>
<dbReference type="GO" id="GO:0030639">
    <property type="term" value="P:polyketide biosynthetic process"/>
    <property type="evidence" value="ECO:0007669"/>
    <property type="project" value="UniProtKB-ARBA"/>
</dbReference>
<gene>
    <name evidence="13" type="ORF">BP5553_07133</name>
</gene>